<dbReference type="Gene3D" id="3.40.630.40">
    <property type="entry name" value="Zn-dependent exopeptidases"/>
    <property type="match status" value="1"/>
</dbReference>
<dbReference type="Proteomes" id="UP001228690">
    <property type="component" value="Chromosome"/>
</dbReference>
<dbReference type="SMART" id="SM00257">
    <property type="entry name" value="LysM"/>
    <property type="match status" value="5"/>
</dbReference>
<dbReference type="PANTHER" id="PTHR33734">
    <property type="entry name" value="LYSM DOMAIN-CONTAINING GPI-ANCHORED PROTEIN 2"/>
    <property type="match status" value="1"/>
</dbReference>
<dbReference type="Pfam" id="PF01520">
    <property type="entry name" value="Amidase_3"/>
    <property type="match status" value="1"/>
</dbReference>
<feature type="region of interest" description="Disordered" evidence="1">
    <location>
        <begin position="261"/>
        <end position="280"/>
    </location>
</feature>
<dbReference type="CDD" id="cd02696">
    <property type="entry name" value="MurNAc-LAA"/>
    <property type="match status" value="1"/>
</dbReference>
<keyword evidence="2" id="KW-0472">Membrane</keyword>
<feature type="domain" description="LysM" evidence="3">
    <location>
        <begin position="280"/>
        <end position="323"/>
    </location>
</feature>
<dbReference type="RefSeq" id="WP_326927806.1">
    <property type="nucleotide sequence ID" value="NZ_CP123443.1"/>
</dbReference>
<feature type="domain" description="LysM" evidence="3">
    <location>
        <begin position="100"/>
        <end position="148"/>
    </location>
</feature>
<keyword evidence="2" id="KW-0812">Transmembrane</keyword>
<feature type="transmembrane region" description="Helical" evidence="2">
    <location>
        <begin position="60"/>
        <end position="79"/>
    </location>
</feature>
<proteinExistence type="predicted"/>
<accession>A0ABY8MHW2</accession>
<feature type="compositionally biased region" description="Basic and acidic residues" evidence="1">
    <location>
        <begin position="200"/>
        <end position="210"/>
    </location>
</feature>
<dbReference type="InterPro" id="IPR002508">
    <property type="entry name" value="MurNAc-LAA_cat"/>
</dbReference>
<dbReference type="SUPFAM" id="SSF54106">
    <property type="entry name" value="LysM domain"/>
    <property type="match status" value="5"/>
</dbReference>
<evidence type="ECO:0000313" key="5">
    <source>
        <dbReference type="Proteomes" id="UP001228690"/>
    </source>
</evidence>
<feature type="compositionally biased region" description="Basic and acidic residues" evidence="1">
    <location>
        <begin position="508"/>
        <end position="521"/>
    </location>
</feature>
<evidence type="ECO:0000259" key="3">
    <source>
        <dbReference type="PROSITE" id="PS51782"/>
    </source>
</evidence>
<gene>
    <name evidence="4" type="ORF">P0082_01805</name>
</gene>
<dbReference type="InterPro" id="IPR036779">
    <property type="entry name" value="LysM_dom_sf"/>
</dbReference>
<feature type="compositionally biased region" description="Polar residues" evidence="1">
    <location>
        <begin position="188"/>
        <end position="198"/>
    </location>
</feature>
<dbReference type="CDD" id="cd00118">
    <property type="entry name" value="LysM"/>
    <property type="match status" value="5"/>
</dbReference>
<dbReference type="InterPro" id="IPR018392">
    <property type="entry name" value="LysM"/>
</dbReference>
<reference evidence="4 5" key="1">
    <citation type="submission" date="2023-04" db="EMBL/GenBank/DDBJ databases">
        <title>Spirochaete genome identified in red abalone sample constitutes a novel genus.</title>
        <authorList>
            <person name="Sharma S.P."/>
            <person name="Purcell C.M."/>
            <person name="Hyde J.R."/>
            <person name="Severin A.J."/>
        </authorList>
    </citation>
    <scope>NUCLEOTIDE SEQUENCE [LARGE SCALE GENOMIC DNA]</scope>
    <source>
        <strain evidence="4 5">SP-2023</strain>
    </source>
</reference>
<feature type="domain" description="LysM" evidence="3">
    <location>
        <begin position="204"/>
        <end position="247"/>
    </location>
</feature>
<keyword evidence="5" id="KW-1185">Reference proteome</keyword>
<dbReference type="PANTHER" id="PTHR33734:SF22">
    <property type="entry name" value="MEMBRANE-BOUND LYTIC MUREIN TRANSGLYCOSYLASE D"/>
    <property type="match status" value="1"/>
</dbReference>
<evidence type="ECO:0000256" key="1">
    <source>
        <dbReference type="SAM" id="MobiDB-lite"/>
    </source>
</evidence>
<dbReference type="Gene3D" id="3.10.350.10">
    <property type="entry name" value="LysM domain"/>
    <property type="match status" value="5"/>
</dbReference>
<dbReference type="PROSITE" id="PS51782">
    <property type="entry name" value="LYSM"/>
    <property type="match status" value="5"/>
</dbReference>
<feature type="region of interest" description="Disordered" evidence="1">
    <location>
        <begin position="184"/>
        <end position="210"/>
    </location>
</feature>
<keyword evidence="2" id="KW-1133">Transmembrane helix</keyword>
<evidence type="ECO:0000313" key="4">
    <source>
        <dbReference type="EMBL" id="WGK69620.1"/>
    </source>
</evidence>
<evidence type="ECO:0000256" key="2">
    <source>
        <dbReference type="SAM" id="Phobius"/>
    </source>
</evidence>
<feature type="domain" description="LysM" evidence="3">
    <location>
        <begin position="354"/>
        <end position="398"/>
    </location>
</feature>
<dbReference type="SUPFAM" id="SSF53187">
    <property type="entry name" value="Zn-dependent exopeptidases"/>
    <property type="match status" value="1"/>
</dbReference>
<name>A0ABY8MHW2_9SPIO</name>
<feature type="domain" description="LysM" evidence="3">
    <location>
        <begin position="421"/>
        <end position="467"/>
    </location>
</feature>
<sequence length="860" mass="95685">MESERYLRKYFTHNKIAGIALFVHGKIEWNASLAEWFLAKWPKIGNWPQIGKFVRRPRSIFGLVLVLTLAAVQSGFLPYGDYESHGYYGYGVGKLYAGTLIYTIEDGDSLESISQRFTVSLAALVKINRFRSVEQAAQRIVSGESILIPEPETALVSPGSESRRAGPRIETAQFKATPLLDTARPASQGVQARAQSENAGDGRREHRVGKGDTLSSLAVRFDSTSARIRIINGLNSDKIRIGQVLRIPPADSAPALRAVTSRYTASNPPNQDRSEETSEGTYIVERGDTLLGISRETGVSVGIIRVLNQLEDDHIRPGQVLRISSYDHAVRTVAENRQGNLQSNLNRNEVPAYRYYAVSKGDTLHSVSRRFGISLRQLRKWNQFKNADLLRIGQKLAIGLQSRTVNNAPNGTNNSDTKIPVSYVVEKGNTLWSISRRFDLSVEDLRLYNPKLGKRGVLLRPGQTLTVGHRIVRNNLPETGANSGRTGTTAATAVLSDNSLPKLPNAYESKKSAEALTKTETETETLTEAEAFANDKEKASPKLEGDSPASRPRLPVKTPETPETKARPVALSAHFTRNAPRVPRQPNASYYEEFTDDPLENYETGRKLLAKFDKEIGAMPRLSDNLEGYSILIDPGHGGLDPGFNSQSEDGNGNALYIIEDEYNYDYALRLYRQLKRNGAHVGLTILSPNQLVVDSPDASRTLVSQKNEVYNSPFINQRGEYSSWPIGTPSGLHKRVEVAESFFNGTEKSKRIFISLHNDNSPWDKDGRLVLYYNDSLTIDKQGEQMAEELVPFLGKNAHMRGQSLAVLRKNPAKYAVLVELRNISYPRNSWAIRNADLRQEDTEMLTDGIIGFVRSLKK</sequence>
<protein>
    <submittedName>
        <fullName evidence="4">LysM peptidoglycan-binding domain-containing protein</fullName>
    </submittedName>
</protein>
<feature type="compositionally biased region" description="Basic and acidic residues" evidence="1">
    <location>
        <begin position="533"/>
        <end position="545"/>
    </location>
</feature>
<feature type="compositionally biased region" description="Polar residues" evidence="1">
    <location>
        <begin position="261"/>
        <end position="271"/>
    </location>
</feature>
<organism evidence="4 5">
    <name type="scientific">Candidatus Haliotispira prima</name>
    <dbReference type="NCBI Taxonomy" id="3034016"/>
    <lineage>
        <taxon>Bacteria</taxon>
        <taxon>Pseudomonadati</taxon>
        <taxon>Spirochaetota</taxon>
        <taxon>Spirochaetia</taxon>
        <taxon>Spirochaetales</taxon>
        <taxon>Spirochaetaceae</taxon>
        <taxon>Candidatus Haliotispira</taxon>
    </lineage>
</organism>
<dbReference type="EMBL" id="CP123443">
    <property type="protein sequence ID" value="WGK69620.1"/>
    <property type="molecule type" value="Genomic_DNA"/>
</dbReference>
<feature type="region of interest" description="Disordered" evidence="1">
    <location>
        <begin position="492"/>
        <end position="565"/>
    </location>
</feature>
<dbReference type="Pfam" id="PF01476">
    <property type="entry name" value="LysM"/>
    <property type="match status" value="5"/>
</dbReference>